<organism evidence="1 2">
    <name type="scientific">Niallia hominis</name>
    <dbReference type="NCBI Taxonomy" id="3133173"/>
    <lineage>
        <taxon>Bacteria</taxon>
        <taxon>Bacillati</taxon>
        <taxon>Bacillota</taxon>
        <taxon>Bacilli</taxon>
        <taxon>Bacillales</taxon>
        <taxon>Bacillaceae</taxon>
        <taxon>Niallia</taxon>
    </lineage>
</organism>
<reference evidence="1 2" key="1">
    <citation type="submission" date="2024-03" db="EMBL/GenBank/DDBJ databases">
        <title>Human intestinal bacterial collection.</title>
        <authorList>
            <person name="Pauvert C."/>
            <person name="Hitch T.C.A."/>
            <person name="Clavel T."/>
        </authorList>
    </citation>
    <scope>NUCLEOTIDE SEQUENCE [LARGE SCALE GENOMIC DNA]</scope>
    <source>
        <strain evidence="1 2">CLA-SR-H024</strain>
    </source>
</reference>
<dbReference type="RefSeq" id="WP_349205315.1">
    <property type="nucleotide sequence ID" value="NZ_JBBMFN010000076.1"/>
</dbReference>
<dbReference type="Proteomes" id="UP001465426">
    <property type="component" value="Unassembled WGS sequence"/>
</dbReference>
<proteinExistence type="predicted"/>
<comment type="caution">
    <text evidence="1">The sequence shown here is derived from an EMBL/GenBank/DDBJ whole genome shotgun (WGS) entry which is preliminary data.</text>
</comment>
<accession>A0ABV1F3Y2</accession>
<evidence type="ECO:0000313" key="1">
    <source>
        <dbReference type="EMBL" id="MEQ2468090.1"/>
    </source>
</evidence>
<gene>
    <name evidence="1" type="ORF">WMO63_20745</name>
</gene>
<keyword evidence="2" id="KW-1185">Reference proteome</keyword>
<evidence type="ECO:0000313" key="2">
    <source>
        <dbReference type="Proteomes" id="UP001465426"/>
    </source>
</evidence>
<protein>
    <submittedName>
        <fullName evidence="1">Uncharacterized protein</fullName>
    </submittedName>
</protein>
<sequence length="54" mass="6304">MDTSKKLNEILDAIYLAKDTTKVFPTFPERIKTSHLYVLYAIYQLGNEVRVTVR</sequence>
<dbReference type="EMBL" id="JBBMFN010000076">
    <property type="protein sequence ID" value="MEQ2468090.1"/>
    <property type="molecule type" value="Genomic_DNA"/>
</dbReference>
<name>A0ABV1F3Y2_9BACI</name>